<evidence type="ECO:0000313" key="1">
    <source>
        <dbReference type="EMBL" id="AWW32154.1"/>
    </source>
</evidence>
<dbReference type="EMBL" id="CP030041">
    <property type="protein sequence ID" value="AWW32154.1"/>
    <property type="molecule type" value="Genomic_DNA"/>
</dbReference>
<proteinExistence type="predicted"/>
<protein>
    <submittedName>
        <fullName evidence="1">Uncharacterized protein</fullName>
    </submittedName>
</protein>
<keyword evidence="2" id="KW-1185">Reference proteome</keyword>
<reference evidence="1 2" key="1">
    <citation type="submission" date="2018-06" db="EMBL/GenBank/DDBJ databases">
        <title>Echinicola strongylocentroti sp. nov., isolated from a sea urchin Strongylocentrotus intermedius.</title>
        <authorList>
            <person name="Bae S.S."/>
        </authorList>
    </citation>
    <scope>NUCLEOTIDE SEQUENCE [LARGE SCALE GENOMIC DNA]</scope>
    <source>
        <strain evidence="1 2">MEBiC08714</strain>
    </source>
</reference>
<dbReference type="KEGG" id="est:DN752_19530"/>
<accession>A0A2Z4IMU0</accession>
<dbReference type="RefSeq" id="WP_112785527.1">
    <property type="nucleotide sequence ID" value="NZ_CP030041.1"/>
</dbReference>
<dbReference type="Proteomes" id="UP000248688">
    <property type="component" value="Chromosome"/>
</dbReference>
<gene>
    <name evidence="1" type="ORF">DN752_19530</name>
</gene>
<dbReference type="OrthoDB" id="1366256at2"/>
<name>A0A2Z4IMU0_9BACT</name>
<organism evidence="1 2">
    <name type="scientific">Echinicola strongylocentroti</name>
    <dbReference type="NCBI Taxonomy" id="1795355"/>
    <lineage>
        <taxon>Bacteria</taxon>
        <taxon>Pseudomonadati</taxon>
        <taxon>Bacteroidota</taxon>
        <taxon>Cytophagia</taxon>
        <taxon>Cytophagales</taxon>
        <taxon>Cyclobacteriaceae</taxon>
        <taxon>Echinicola</taxon>
    </lineage>
</organism>
<evidence type="ECO:0000313" key="2">
    <source>
        <dbReference type="Proteomes" id="UP000248688"/>
    </source>
</evidence>
<dbReference type="AlphaFoldDB" id="A0A2Z4IMU0"/>
<sequence length="100" mass="11516">MTAQRFSDFGIKSPSQVFTGDKVKIFRILNREIQVCDYRIEPSKYSEGGKCLYLQIDVEGVKSVVFTGSNHLIQQIEMVPKTGFPFNTTIIQEDQRFEFT</sequence>